<dbReference type="OrthoDB" id="9013626at2"/>
<dbReference type="Gene3D" id="1.10.260.40">
    <property type="entry name" value="lambda repressor-like DNA-binding domains"/>
    <property type="match status" value="1"/>
</dbReference>
<dbReference type="Proteomes" id="UP000243745">
    <property type="component" value="Unassembled WGS sequence"/>
</dbReference>
<dbReference type="EMBL" id="FOXF01000044">
    <property type="protein sequence ID" value="SFP62224.1"/>
    <property type="molecule type" value="Genomic_DNA"/>
</dbReference>
<evidence type="ECO:0000313" key="3">
    <source>
        <dbReference type="Proteomes" id="UP000243745"/>
    </source>
</evidence>
<sequence length="114" mass="13383">MIRDETLCSFSDWVRPTSEEVVEAMDELNYTLQEWADLIGVKLATISRWRTGKVKIPYAEWATICYLTGLGDIWEREDSIKKIQNKATKAKKYFISYSQKMKKREEDIFSDGFV</sequence>
<name>A0A662ZK12_9GAMM</name>
<evidence type="ECO:0000259" key="1">
    <source>
        <dbReference type="PROSITE" id="PS50943"/>
    </source>
</evidence>
<organism evidence="2 3">
    <name type="scientific">Ruminobacter amylophilus</name>
    <dbReference type="NCBI Taxonomy" id="867"/>
    <lineage>
        <taxon>Bacteria</taxon>
        <taxon>Pseudomonadati</taxon>
        <taxon>Pseudomonadota</taxon>
        <taxon>Gammaproteobacteria</taxon>
        <taxon>Aeromonadales</taxon>
        <taxon>Succinivibrionaceae</taxon>
        <taxon>Ruminobacter</taxon>
    </lineage>
</organism>
<proteinExistence type="predicted"/>
<keyword evidence="3" id="KW-1185">Reference proteome</keyword>
<dbReference type="InterPro" id="IPR001387">
    <property type="entry name" value="Cro/C1-type_HTH"/>
</dbReference>
<dbReference type="PROSITE" id="PS50943">
    <property type="entry name" value="HTH_CROC1"/>
    <property type="match status" value="1"/>
</dbReference>
<dbReference type="InterPro" id="IPR010982">
    <property type="entry name" value="Lambda_DNA-bd_dom_sf"/>
</dbReference>
<gene>
    <name evidence="2" type="ORF">SAMN02910344_01895</name>
</gene>
<dbReference type="GO" id="GO:0003677">
    <property type="term" value="F:DNA binding"/>
    <property type="evidence" value="ECO:0007669"/>
    <property type="project" value="InterPro"/>
</dbReference>
<dbReference type="AlphaFoldDB" id="A0A662ZK12"/>
<dbReference type="SUPFAM" id="SSF47413">
    <property type="entry name" value="lambda repressor-like DNA-binding domains"/>
    <property type="match status" value="1"/>
</dbReference>
<dbReference type="RefSeq" id="WP_143066501.1">
    <property type="nucleotide sequence ID" value="NZ_FOXF01000044.1"/>
</dbReference>
<protein>
    <recommendedName>
        <fullName evidence="1">HTH cro/C1-type domain-containing protein</fullName>
    </recommendedName>
</protein>
<evidence type="ECO:0000313" key="2">
    <source>
        <dbReference type="EMBL" id="SFP62224.1"/>
    </source>
</evidence>
<reference evidence="2 3" key="1">
    <citation type="submission" date="2016-10" db="EMBL/GenBank/DDBJ databases">
        <authorList>
            <person name="Varghese N."/>
            <person name="Submissions S."/>
        </authorList>
    </citation>
    <scope>NUCLEOTIDE SEQUENCE [LARGE SCALE GENOMIC DNA]</scope>
    <source>
        <strain evidence="2 3">DSM 1361</strain>
    </source>
</reference>
<dbReference type="CDD" id="cd00093">
    <property type="entry name" value="HTH_XRE"/>
    <property type="match status" value="1"/>
</dbReference>
<accession>A0A662ZK12</accession>
<feature type="domain" description="HTH cro/C1-type" evidence="1">
    <location>
        <begin position="21"/>
        <end position="80"/>
    </location>
</feature>